<gene>
    <name evidence="1" type="ORF">QVD17_31097</name>
</gene>
<accession>A0AAD8K3R0</accession>
<protein>
    <submittedName>
        <fullName evidence="1">Uncharacterized protein</fullName>
    </submittedName>
</protein>
<comment type="caution">
    <text evidence="1">The sequence shown here is derived from an EMBL/GenBank/DDBJ whole genome shotgun (WGS) entry which is preliminary data.</text>
</comment>
<proteinExistence type="predicted"/>
<dbReference type="EMBL" id="JAUHHV010000008">
    <property type="protein sequence ID" value="KAK1415318.1"/>
    <property type="molecule type" value="Genomic_DNA"/>
</dbReference>
<organism evidence="1 2">
    <name type="scientific">Tagetes erecta</name>
    <name type="common">African marigold</name>
    <dbReference type="NCBI Taxonomy" id="13708"/>
    <lineage>
        <taxon>Eukaryota</taxon>
        <taxon>Viridiplantae</taxon>
        <taxon>Streptophyta</taxon>
        <taxon>Embryophyta</taxon>
        <taxon>Tracheophyta</taxon>
        <taxon>Spermatophyta</taxon>
        <taxon>Magnoliopsida</taxon>
        <taxon>eudicotyledons</taxon>
        <taxon>Gunneridae</taxon>
        <taxon>Pentapetalae</taxon>
        <taxon>asterids</taxon>
        <taxon>campanulids</taxon>
        <taxon>Asterales</taxon>
        <taxon>Asteraceae</taxon>
        <taxon>Asteroideae</taxon>
        <taxon>Heliantheae alliance</taxon>
        <taxon>Tageteae</taxon>
        <taxon>Tagetes</taxon>
    </lineage>
</organism>
<reference evidence="1" key="1">
    <citation type="journal article" date="2023" name="bioRxiv">
        <title>Improved chromosome-level genome assembly for marigold (Tagetes erecta).</title>
        <authorList>
            <person name="Jiang F."/>
            <person name="Yuan L."/>
            <person name="Wang S."/>
            <person name="Wang H."/>
            <person name="Xu D."/>
            <person name="Wang A."/>
            <person name="Fan W."/>
        </authorList>
    </citation>
    <scope>NUCLEOTIDE SEQUENCE</scope>
    <source>
        <strain evidence="1">WSJ</strain>
        <tissue evidence="1">Leaf</tissue>
    </source>
</reference>
<evidence type="ECO:0000313" key="1">
    <source>
        <dbReference type="EMBL" id="KAK1415318.1"/>
    </source>
</evidence>
<dbReference type="AlphaFoldDB" id="A0AAD8K3R0"/>
<name>A0AAD8K3R0_TARER</name>
<dbReference type="Proteomes" id="UP001229421">
    <property type="component" value="Unassembled WGS sequence"/>
</dbReference>
<sequence>MMRWMLASMVGSHTWMPHGWEVSPRGKSVTKSKGVSFCVLKQKTDKAWHVIVENICSLWTTSAEEEVD</sequence>
<evidence type="ECO:0000313" key="2">
    <source>
        <dbReference type="Proteomes" id="UP001229421"/>
    </source>
</evidence>
<keyword evidence="2" id="KW-1185">Reference proteome</keyword>